<dbReference type="InterPro" id="IPR029044">
    <property type="entry name" value="Nucleotide-diphossugar_trans"/>
</dbReference>
<gene>
    <name evidence="2" type="ORF">KBTEX_03628</name>
</gene>
<evidence type="ECO:0000313" key="2">
    <source>
        <dbReference type="EMBL" id="QEA07279.1"/>
    </source>
</evidence>
<proteinExistence type="predicted"/>
<evidence type="ECO:0000259" key="1">
    <source>
        <dbReference type="Pfam" id="PF12804"/>
    </source>
</evidence>
<dbReference type="InterPro" id="IPR025877">
    <property type="entry name" value="MobA-like_NTP_Trfase"/>
</dbReference>
<dbReference type="SUPFAM" id="SSF53448">
    <property type="entry name" value="Nucleotide-diphospho-sugar transferases"/>
    <property type="match status" value="1"/>
</dbReference>
<dbReference type="GO" id="GO:0016779">
    <property type="term" value="F:nucleotidyltransferase activity"/>
    <property type="evidence" value="ECO:0007669"/>
    <property type="project" value="UniProtKB-ARBA"/>
</dbReference>
<organism evidence="2">
    <name type="scientific">uncultured organism</name>
    <dbReference type="NCBI Taxonomy" id="155900"/>
    <lineage>
        <taxon>unclassified sequences</taxon>
        <taxon>environmental samples</taxon>
    </lineage>
</organism>
<accession>A0A5B8RE27</accession>
<name>A0A5B8RE27_9ZZZZ</name>
<dbReference type="Gene3D" id="3.90.550.10">
    <property type="entry name" value="Spore Coat Polysaccharide Biosynthesis Protein SpsA, Chain A"/>
    <property type="match status" value="1"/>
</dbReference>
<feature type="domain" description="MobA-like NTP transferase" evidence="1">
    <location>
        <begin position="6"/>
        <end position="119"/>
    </location>
</feature>
<dbReference type="AlphaFoldDB" id="A0A5B8RE27"/>
<sequence>MAAATGSACKVLAPVAGRPMVLRVLDALAASPAATCTVLCGPPAPALAGSGELRGRIDAGAVDWIAPQPGPSASAEAGLTHLGGGRPALVTTGDHALLTAGMIDGFTEAAAAGGWDAVVGLVEYDTVAAAFPGVRRTVTRLSDAAVCGTNLFAFPTPAGRSLVRYWQRVEARRKRPWQVVLGAVGPTAVARYALGRLSLEAALETLSRRLGVSVGAVILPWARAGVDVDSAADLALAEAVLAGDRPAAPAGTPAPPTA</sequence>
<reference evidence="2" key="1">
    <citation type="submission" date="2019-06" db="EMBL/GenBank/DDBJ databases">
        <authorList>
            <person name="Murdoch R.W."/>
            <person name="Fathepure B."/>
        </authorList>
    </citation>
    <scope>NUCLEOTIDE SEQUENCE</scope>
</reference>
<dbReference type="Pfam" id="PF12804">
    <property type="entry name" value="NTP_transf_3"/>
    <property type="match status" value="1"/>
</dbReference>
<protein>
    <recommendedName>
        <fullName evidence="1">MobA-like NTP transferase domain-containing protein</fullName>
    </recommendedName>
</protein>
<dbReference type="EMBL" id="MN079223">
    <property type="protein sequence ID" value="QEA07279.1"/>
    <property type="molecule type" value="Genomic_DNA"/>
</dbReference>